<sequence>MSQSYWSPVVRLGGLPIQRLAILFPLSFSPPLLPSSDQVGTPHTTIRDIHHAFEAVSYQTTVPRSFSRGPIGDHGLHYLRPEGPFLIAVT</sequence>
<gene>
    <name evidence="1" type="ORF">BO97DRAFT_442233</name>
</gene>
<reference evidence="1 2" key="1">
    <citation type="submission" date="2018-02" db="EMBL/GenBank/DDBJ databases">
        <title>The genomes of Aspergillus section Nigri reveals drivers in fungal speciation.</title>
        <authorList>
            <consortium name="DOE Joint Genome Institute"/>
            <person name="Vesth T.C."/>
            <person name="Nybo J."/>
            <person name="Theobald S."/>
            <person name="Brandl J."/>
            <person name="Frisvad J.C."/>
            <person name="Nielsen K.F."/>
            <person name="Lyhne E.K."/>
            <person name="Kogle M.E."/>
            <person name="Kuo A."/>
            <person name="Riley R."/>
            <person name="Clum A."/>
            <person name="Nolan M."/>
            <person name="Lipzen A."/>
            <person name="Salamov A."/>
            <person name="Henrissat B."/>
            <person name="Wiebenga A."/>
            <person name="De vries R.P."/>
            <person name="Grigoriev I.V."/>
            <person name="Mortensen U.H."/>
            <person name="Andersen M.R."/>
            <person name="Baker S.E."/>
        </authorList>
    </citation>
    <scope>NUCLEOTIDE SEQUENCE [LARGE SCALE GENOMIC DNA]</scope>
    <source>
        <strain evidence="1 2">CBS 101889</strain>
    </source>
</reference>
<dbReference type="VEuPathDB" id="FungiDB:BO97DRAFT_442233"/>
<dbReference type="Proteomes" id="UP000248961">
    <property type="component" value="Unassembled WGS sequence"/>
</dbReference>
<dbReference type="GeneID" id="37202531"/>
<dbReference type="AlphaFoldDB" id="A0A395I1P9"/>
<name>A0A395I1P9_ASPHC</name>
<accession>A0A395I1P9</accession>
<dbReference type="RefSeq" id="XP_025552717.1">
    <property type="nucleotide sequence ID" value="XM_025698242.1"/>
</dbReference>
<keyword evidence="2" id="KW-1185">Reference proteome</keyword>
<evidence type="ECO:0000313" key="2">
    <source>
        <dbReference type="Proteomes" id="UP000248961"/>
    </source>
</evidence>
<dbReference type="EMBL" id="KZ824278">
    <property type="protein sequence ID" value="RAL13563.1"/>
    <property type="molecule type" value="Genomic_DNA"/>
</dbReference>
<evidence type="ECO:0000313" key="1">
    <source>
        <dbReference type="EMBL" id="RAL13563.1"/>
    </source>
</evidence>
<protein>
    <submittedName>
        <fullName evidence="1">Uncharacterized protein</fullName>
    </submittedName>
</protein>
<organism evidence="1 2">
    <name type="scientific">Aspergillus homomorphus (strain CBS 101889)</name>
    <dbReference type="NCBI Taxonomy" id="1450537"/>
    <lineage>
        <taxon>Eukaryota</taxon>
        <taxon>Fungi</taxon>
        <taxon>Dikarya</taxon>
        <taxon>Ascomycota</taxon>
        <taxon>Pezizomycotina</taxon>
        <taxon>Eurotiomycetes</taxon>
        <taxon>Eurotiomycetidae</taxon>
        <taxon>Eurotiales</taxon>
        <taxon>Aspergillaceae</taxon>
        <taxon>Aspergillus</taxon>
        <taxon>Aspergillus subgen. Circumdati</taxon>
    </lineage>
</organism>
<proteinExistence type="predicted"/>